<feature type="signal peptide" evidence="1">
    <location>
        <begin position="1"/>
        <end position="24"/>
    </location>
</feature>
<evidence type="ECO:0000256" key="1">
    <source>
        <dbReference type="SAM" id="SignalP"/>
    </source>
</evidence>
<feature type="chain" id="PRO_5018673287" description="Interleukin" evidence="1">
    <location>
        <begin position="25"/>
        <end position="125"/>
    </location>
</feature>
<proteinExistence type="predicted"/>
<organism evidence="2 3">
    <name type="scientific">Mola mola</name>
    <name type="common">Ocean sunfish</name>
    <name type="synonym">Tetraodon mola</name>
    <dbReference type="NCBI Taxonomy" id="94237"/>
    <lineage>
        <taxon>Eukaryota</taxon>
        <taxon>Metazoa</taxon>
        <taxon>Chordata</taxon>
        <taxon>Craniata</taxon>
        <taxon>Vertebrata</taxon>
        <taxon>Euteleostomi</taxon>
        <taxon>Actinopterygii</taxon>
        <taxon>Neopterygii</taxon>
        <taxon>Teleostei</taxon>
        <taxon>Neoteleostei</taxon>
        <taxon>Acanthomorphata</taxon>
        <taxon>Eupercaria</taxon>
        <taxon>Tetraodontiformes</taxon>
        <taxon>Molidae</taxon>
        <taxon>Mola</taxon>
    </lineage>
</organism>
<keyword evidence="1" id="KW-0732">Signal</keyword>
<dbReference type="SUPFAM" id="SSF47266">
    <property type="entry name" value="4-helical cytokines"/>
    <property type="match status" value="1"/>
</dbReference>
<protein>
    <recommendedName>
        <fullName evidence="4">Interleukin</fullName>
    </recommendedName>
</protein>
<evidence type="ECO:0000313" key="3">
    <source>
        <dbReference type="Proteomes" id="UP000261620"/>
    </source>
</evidence>
<dbReference type="Gene3D" id="1.20.1250.70">
    <property type="entry name" value="Interleukin-15/Interleukin-21"/>
    <property type="match status" value="1"/>
</dbReference>
<dbReference type="AlphaFoldDB" id="A0A3Q3VR11"/>
<evidence type="ECO:0008006" key="4">
    <source>
        <dbReference type="Google" id="ProtNLM"/>
    </source>
</evidence>
<dbReference type="InterPro" id="IPR009079">
    <property type="entry name" value="4_helix_cytokine-like_core"/>
</dbReference>
<reference evidence="2" key="2">
    <citation type="submission" date="2025-09" db="UniProtKB">
        <authorList>
            <consortium name="Ensembl"/>
        </authorList>
    </citation>
    <scope>IDENTIFICATION</scope>
</reference>
<accession>A0A3Q3VR11</accession>
<evidence type="ECO:0000313" key="2">
    <source>
        <dbReference type="Ensembl" id="ENSMMOP00000004696.1"/>
    </source>
</evidence>
<dbReference type="Ensembl" id="ENSMMOT00000004781.1">
    <property type="protein sequence ID" value="ENSMMOP00000004696.1"/>
    <property type="gene ID" value="ENSMMOG00000003755.1"/>
</dbReference>
<reference evidence="2" key="1">
    <citation type="submission" date="2025-08" db="UniProtKB">
        <authorList>
            <consortium name="Ensembl"/>
        </authorList>
    </citation>
    <scope>IDENTIFICATION</scope>
</reference>
<keyword evidence="3" id="KW-1185">Reference proteome</keyword>
<dbReference type="Proteomes" id="UP000261620">
    <property type="component" value="Unplaced"/>
</dbReference>
<sequence>MNIKRFARTAFWIVYLSVCLPVKSFPVNLKDSNIELMQTDVKCDECITAALECFMTELNGTVKEECEDPEEVISPGVEFLSMIKKPTSDCHCESWPQTSFSNFLNEMESLLQRQNDANFFNVKGS</sequence>
<dbReference type="OMA" id="FIRIAFW"/>
<name>A0A3Q3VR11_MOLML</name>